<keyword evidence="6" id="KW-0406">Ion transport</keyword>
<dbReference type="EMBL" id="KN726352">
    <property type="protein sequence ID" value="KIH68534.1"/>
    <property type="molecule type" value="Genomic_DNA"/>
</dbReference>
<dbReference type="OrthoDB" id="201595at2759"/>
<comment type="similarity">
    <text evidence="5 6">Belongs to the anion channel-forming bestrophin (TC 1.A.46) family. Calcium-sensitive chloride channel subfamily.</text>
</comment>
<keyword evidence="6" id="KW-1003">Cell membrane</keyword>
<evidence type="ECO:0000256" key="3">
    <source>
        <dbReference type="ARBA" id="ARBA00022989"/>
    </source>
</evidence>
<keyword evidence="3 6" id="KW-1133">Transmembrane helix</keyword>
<dbReference type="InterPro" id="IPR021134">
    <property type="entry name" value="Bestrophin-like"/>
</dbReference>
<evidence type="ECO:0000256" key="4">
    <source>
        <dbReference type="ARBA" id="ARBA00023136"/>
    </source>
</evidence>
<dbReference type="Proteomes" id="UP000054047">
    <property type="component" value="Unassembled WGS sequence"/>
</dbReference>
<organism evidence="7 8">
    <name type="scientific">Ancylostoma duodenale</name>
    <dbReference type="NCBI Taxonomy" id="51022"/>
    <lineage>
        <taxon>Eukaryota</taxon>
        <taxon>Metazoa</taxon>
        <taxon>Ecdysozoa</taxon>
        <taxon>Nematoda</taxon>
        <taxon>Chromadorea</taxon>
        <taxon>Rhabditida</taxon>
        <taxon>Rhabditina</taxon>
        <taxon>Rhabditomorpha</taxon>
        <taxon>Strongyloidea</taxon>
        <taxon>Ancylostomatidae</taxon>
        <taxon>Ancylostomatinae</taxon>
        <taxon>Ancylostoma</taxon>
    </lineage>
</organism>
<feature type="transmembrane region" description="Helical" evidence="6">
    <location>
        <begin position="21"/>
        <end position="38"/>
    </location>
</feature>
<dbReference type="AlphaFoldDB" id="A0A0C2HA54"/>
<comment type="function">
    <text evidence="6">Forms chloride channels.</text>
</comment>
<keyword evidence="6" id="KW-0869">Chloride channel</keyword>
<name>A0A0C2HA54_9BILA</name>
<accession>A0A0C2HA54</accession>
<evidence type="ECO:0000313" key="7">
    <source>
        <dbReference type="EMBL" id="KIH68534.1"/>
    </source>
</evidence>
<evidence type="ECO:0000313" key="8">
    <source>
        <dbReference type="Proteomes" id="UP000054047"/>
    </source>
</evidence>
<keyword evidence="8" id="KW-1185">Reference proteome</keyword>
<dbReference type="GO" id="GO:0005886">
    <property type="term" value="C:plasma membrane"/>
    <property type="evidence" value="ECO:0007669"/>
    <property type="project" value="UniProtKB-SubCell"/>
</dbReference>
<sequence>MEMRTTNRVFEKIAAHCDKKLDYISLTFMLGFFVTVVIDRWRNSFNNMGYIEKYDLTMCYIKKIEEGVPISSKNGSLRLSHCNISDCSPKLD</sequence>
<proteinExistence type="inferred from homology"/>
<evidence type="ECO:0000256" key="6">
    <source>
        <dbReference type="RuleBase" id="RU363126"/>
    </source>
</evidence>
<keyword evidence="2 6" id="KW-0812">Transmembrane</keyword>
<evidence type="ECO:0000256" key="1">
    <source>
        <dbReference type="ARBA" id="ARBA00004370"/>
    </source>
</evidence>
<dbReference type="InterPro" id="IPR000615">
    <property type="entry name" value="Bestrophin"/>
</dbReference>
<dbReference type="PANTHER" id="PTHR10736:SF58">
    <property type="entry name" value="BESTROPHIN HOMOLOG-RELATED"/>
    <property type="match status" value="1"/>
</dbReference>
<protein>
    <recommendedName>
        <fullName evidence="6">Bestrophin homolog</fullName>
    </recommendedName>
</protein>
<keyword evidence="6" id="KW-0868">Chloride</keyword>
<keyword evidence="6" id="KW-0407">Ion channel</keyword>
<evidence type="ECO:0000256" key="2">
    <source>
        <dbReference type="ARBA" id="ARBA00022692"/>
    </source>
</evidence>
<dbReference type="GO" id="GO:0034707">
    <property type="term" value="C:chloride channel complex"/>
    <property type="evidence" value="ECO:0007669"/>
    <property type="project" value="UniProtKB-KW"/>
</dbReference>
<keyword evidence="4 6" id="KW-0472">Membrane</keyword>
<reference evidence="7 8" key="1">
    <citation type="submission" date="2013-12" db="EMBL/GenBank/DDBJ databases">
        <title>Draft genome of the parsitic nematode Ancylostoma duodenale.</title>
        <authorList>
            <person name="Mitreva M."/>
        </authorList>
    </citation>
    <scope>NUCLEOTIDE SEQUENCE [LARGE SCALE GENOMIC DNA]</scope>
    <source>
        <strain evidence="7 8">Zhejiang</strain>
    </source>
</reference>
<comment type="caution">
    <text evidence="6">Lacks conserved residue(s) required for the propagation of feature annotation.</text>
</comment>
<dbReference type="Pfam" id="PF01062">
    <property type="entry name" value="Bestrophin"/>
    <property type="match status" value="1"/>
</dbReference>
<dbReference type="PANTHER" id="PTHR10736">
    <property type="entry name" value="BESTROPHIN"/>
    <property type="match status" value="1"/>
</dbReference>
<dbReference type="GO" id="GO:0005254">
    <property type="term" value="F:chloride channel activity"/>
    <property type="evidence" value="ECO:0007669"/>
    <property type="project" value="UniProtKB-KW"/>
</dbReference>
<gene>
    <name evidence="7" type="ORF">ANCDUO_01131</name>
</gene>
<comment type="subcellular location">
    <subcellularLocation>
        <location evidence="6">Cell membrane</location>
        <topology evidence="6">Multi-pass membrane protein</topology>
    </subcellularLocation>
    <subcellularLocation>
        <location evidence="1">Membrane</location>
    </subcellularLocation>
</comment>
<keyword evidence="6" id="KW-0813">Transport</keyword>
<evidence type="ECO:0000256" key="5">
    <source>
        <dbReference type="ARBA" id="ARBA00034769"/>
    </source>
</evidence>